<keyword evidence="3" id="KW-1185">Reference proteome</keyword>
<dbReference type="eggNOG" id="ENOG502THGE">
    <property type="taxonomic scope" value="Eukaryota"/>
</dbReference>
<evidence type="ECO:0000313" key="4">
    <source>
        <dbReference type="WBParaSite" id="Csp11.Scaffold628.g7166.t1"/>
    </source>
</evidence>
<dbReference type="WBParaSite" id="Csp11.Scaffold628.g7166.t1">
    <property type="protein sequence ID" value="Csp11.Scaffold628.g7166.t1"/>
    <property type="gene ID" value="Csp11.Scaffold628.g7166"/>
</dbReference>
<reference evidence="4" key="1">
    <citation type="submission" date="2016-11" db="UniProtKB">
        <authorList>
            <consortium name="WormBaseParasite"/>
        </authorList>
    </citation>
    <scope>IDENTIFICATION</scope>
</reference>
<feature type="compositionally biased region" description="Basic and acidic residues" evidence="1">
    <location>
        <begin position="240"/>
        <end position="256"/>
    </location>
</feature>
<proteinExistence type="predicted"/>
<feature type="compositionally biased region" description="Basic and acidic residues" evidence="1">
    <location>
        <begin position="266"/>
        <end position="294"/>
    </location>
</feature>
<organism evidence="3 4">
    <name type="scientific">Caenorhabditis tropicalis</name>
    <dbReference type="NCBI Taxonomy" id="1561998"/>
    <lineage>
        <taxon>Eukaryota</taxon>
        <taxon>Metazoa</taxon>
        <taxon>Ecdysozoa</taxon>
        <taxon>Nematoda</taxon>
        <taxon>Chromadorea</taxon>
        <taxon>Rhabditida</taxon>
        <taxon>Rhabditina</taxon>
        <taxon>Rhabditomorpha</taxon>
        <taxon>Rhabditoidea</taxon>
        <taxon>Rhabditidae</taxon>
        <taxon>Peloderinae</taxon>
        <taxon>Caenorhabditis</taxon>
    </lineage>
</organism>
<keyword evidence="2" id="KW-0732">Signal</keyword>
<name>A0A1I7TLQ3_9PELO</name>
<feature type="region of interest" description="Disordered" evidence="1">
    <location>
        <begin position="217"/>
        <end position="294"/>
    </location>
</feature>
<feature type="compositionally biased region" description="Acidic residues" evidence="1">
    <location>
        <begin position="217"/>
        <end position="233"/>
    </location>
</feature>
<feature type="signal peptide" evidence="2">
    <location>
        <begin position="1"/>
        <end position="16"/>
    </location>
</feature>
<sequence length="318" mass="35823">MIILGFLSLLAVLAYGNNVAPDCTGQNPCYGFPSNCHPNTDCDVIFQFDKQNNLDVTVHNVTEDSRYFAIEVRNIADLVTEYLICVPRLKYRARGFARPGERIHITEPYMAQYVNELPNDSFVCTFLRSELPAEFLLTNDYVVSTGEYSEDMVVSQGNKLSSLNADFVFIHNIAASVSQQDAVITPDESKLTSDLLGKMTRISSTGGNDLDLESLFEQAESENEEESSDDDDSFSNNNEMKPRNGNKETSEEEQKPRNRGSRRGGSNRDDDLKKVKPGKNDNEDYDSDTNRRNSETGYHYVYSFTLVSLLNLLARLDH</sequence>
<feature type="chain" id="PRO_5009307694" evidence="2">
    <location>
        <begin position="17"/>
        <end position="318"/>
    </location>
</feature>
<evidence type="ECO:0000256" key="1">
    <source>
        <dbReference type="SAM" id="MobiDB-lite"/>
    </source>
</evidence>
<dbReference type="Proteomes" id="UP000095282">
    <property type="component" value="Unplaced"/>
</dbReference>
<evidence type="ECO:0000313" key="3">
    <source>
        <dbReference type="Proteomes" id="UP000095282"/>
    </source>
</evidence>
<accession>A0A1I7TLQ3</accession>
<dbReference type="PANTHER" id="PTHR21449">
    <property type="entry name" value="PROTEIN CBG05271-RELATED"/>
    <property type="match status" value="1"/>
</dbReference>
<dbReference type="PANTHER" id="PTHR21449:SF3">
    <property type="entry name" value="DOMON DOMAIN-CONTAINING PROTEIN"/>
    <property type="match status" value="1"/>
</dbReference>
<protein>
    <submittedName>
        <fullName evidence="4">CBM49 domain-containing protein</fullName>
    </submittedName>
</protein>
<evidence type="ECO:0000256" key="2">
    <source>
        <dbReference type="SAM" id="SignalP"/>
    </source>
</evidence>
<dbReference type="AlphaFoldDB" id="A0A1I7TLQ3"/>